<dbReference type="InterPro" id="IPR014362">
    <property type="entry name" value="Glu_DH"/>
</dbReference>
<dbReference type="Gene3D" id="3.40.50.720">
    <property type="entry name" value="NAD(P)-binding Rossmann-like Domain"/>
    <property type="match status" value="1"/>
</dbReference>
<dbReference type="PIRSF" id="PIRSF000185">
    <property type="entry name" value="Glu_DH"/>
    <property type="match status" value="1"/>
</dbReference>
<dbReference type="InterPro" id="IPR033922">
    <property type="entry name" value="NAD_bind_Glu_DH"/>
</dbReference>
<dbReference type="InterPro" id="IPR006097">
    <property type="entry name" value="Glu/Leu/Phe/Val/Trp_DH_dimer"/>
</dbReference>
<evidence type="ECO:0000259" key="6">
    <source>
        <dbReference type="SMART" id="SM00839"/>
    </source>
</evidence>
<evidence type="ECO:0000256" key="2">
    <source>
        <dbReference type="ARBA" id="ARBA00012896"/>
    </source>
</evidence>
<comment type="caution">
    <text evidence="7">The sequence shown here is derived from an EMBL/GenBank/DDBJ whole genome shotgun (WGS) entry which is preliminary data.</text>
</comment>
<evidence type="ECO:0000256" key="3">
    <source>
        <dbReference type="ARBA" id="ARBA00023002"/>
    </source>
</evidence>
<dbReference type="SUPFAM" id="SSF51735">
    <property type="entry name" value="NAD(P)-binding Rossmann-fold domains"/>
    <property type="match status" value="1"/>
</dbReference>
<proteinExistence type="inferred from homology"/>
<sequence>MSNTENLNVLQSTQTVIHEALKRLGYPEEMYELLKEPLRVLTVRIPIRMDDGSVKVFTGYRAQHNDAVGPTKGGVRFHPDVTEDEVKALSIWMSLKCGISDLPYGGGKGGIICDPRQMSFRELERLSRGYVRAISQLVGPSKDIPAPDVMTNSQIMAWMMDEYSRIREYDSPGFITGKPIVLGGSHGRETATAKGVTIMIDKALQKKNIALQDARVIIQGFGNAGSYLAKFMHEAGARVIGISDVHGALYKPDGLDIEYLLDRRDSFGGVTNLFKDTLTNKEILEQECDILVPAAIENQITKENADRIKASIIVEAANGPTTLEATKTLTDRGILIVPDVLASSGGVIVSYFEWVQNNQGYYWTEEEVHAKLQLVMEKSFENVYNIHITRGVDMRLAAYMVGVRKMAEASRFRGWV</sequence>
<feature type="domain" description="Glutamate/phenylalanine/leucine/valine/L-tryptophan dehydrogenase C-terminal" evidence="6">
    <location>
        <begin position="185"/>
        <end position="414"/>
    </location>
</feature>
<dbReference type="InterPro" id="IPR046346">
    <property type="entry name" value="Aminoacid_DH-like_N_sf"/>
</dbReference>
<dbReference type="PROSITE" id="PS00074">
    <property type="entry name" value="GLFV_DEHYDROGENASE"/>
    <property type="match status" value="1"/>
</dbReference>
<keyword evidence="8" id="KW-1185">Reference proteome</keyword>
<evidence type="ECO:0000313" key="7">
    <source>
        <dbReference type="EMBL" id="MFC5448055.1"/>
    </source>
</evidence>
<evidence type="ECO:0000256" key="5">
    <source>
        <dbReference type="RuleBase" id="RU004417"/>
    </source>
</evidence>
<evidence type="ECO:0000256" key="4">
    <source>
        <dbReference type="PIRNR" id="PIRNR000185"/>
    </source>
</evidence>
<keyword evidence="3 4" id="KW-0560">Oxidoreductase</keyword>
<dbReference type="InterPro" id="IPR036291">
    <property type="entry name" value="NAD(P)-bd_dom_sf"/>
</dbReference>
<dbReference type="GO" id="GO:0016491">
    <property type="term" value="F:oxidoreductase activity"/>
    <property type="evidence" value="ECO:0007669"/>
    <property type="project" value="UniProtKB-KW"/>
</dbReference>
<dbReference type="InterPro" id="IPR006095">
    <property type="entry name" value="Glu/Leu/Phe/Val/Trp_DH"/>
</dbReference>
<name>A0ABW0K471_9BACL</name>
<dbReference type="Gene3D" id="1.10.8.1210">
    <property type="match status" value="2"/>
</dbReference>
<dbReference type="EMBL" id="JBHSMJ010000009">
    <property type="protein sequence ID" value="MFC5448055.1"/>
    <property type="molecule type" value="Genomic_DNA"/>
</dbReference>
<dbReference type="Pfam" id="PF02812">
    <property type="entry name" value="ELFV_dehydrog_N"/>
    <property type="match status" value="1"/>
</dbReference>
<organism evidence="7 8">
    <name type="scientific">Paenibacillus aestuarii</name>
    <dbReference type="NCBI Taxonomy" id="516965"/>
    <lineage>
        <taxon>Bacteria</taxon>
        <taxon>Bacillati</taxon>
        <taxon>Bacillota</taxon>
        <taxon>Bacilli</taxon>
        <taxon>Bacillales</taxon>
        <taxon>Paenibacillaceae</taxon>
        <taxon>Paenibacillus</taxon>
    </lineage>
</organism>
<dbReference type="Proteomes" id="UP001596044">
    <property type="component" value="Unassembled WGS sequence"/>
</dbReference>
<evidence type="ECO:0000256" key="1">
    <source>
        <dbReference type="ARBA" id="ARBA00006382"/>
    </source>
</evidence>
<dbReference type="PRINTS" id="PR00082">
    <property type="entry name" value="GLFDHDRGNASE"/>
</dbReference>
<comment type="similarity">
    <text evidence="1 4 5">Belongs to the Glu/Leu/Phe/Val dehydrogenases family.</text>
</comment>
<gene>
    <name evidence="7" type="ORF">ACFPOG_07270</name>
</gene>
<dbReference type="SMART" id="SM00839">
    <property type="entry name" value="ELFV_dehydrog"/>
    <property type="match status" value="1"/>
</dbReference>
<dbReference type="Pfam" id="PF00208">
    <property type="entry name" value="ELFV_dehydrog"/>
    <property type="match status" value="1"/>
</dbReference>
<accession>A0ABW0K471</accession>
<dbReference type="Gene3D" id="3.40.50.10860">
    <property type="entry name" value="Leucine Dehydrogenase, chain A, domain 1"/>
    <property type="match status" value="1"/>
</dbReference>
<dbReference type="InterPro" id="IPR033524">
    <property type="entry name" value="Glu/Leu/Phe/Val_DH_AS"/>
</dbReference>
<reference evidence="8" key="1">
    <citation type="journal article" date="2019" name="Int. J. Syst. Evol. Microbiol.">
        <title>The Global Catalogue of Microorganisms (GCM) 10K type strain sequencing project: providing services to taxonomists for standard genome sequencing and annotation.</title>
        <authorList>
            <consortium name="The Broad Institute Genomics Platform"/>
            <consortium name="The Broad Institute Genome Sequencing Center for Infectious Disease"/>
            <person name="Wu L."/>
            <person name="Ma J."/>
        </authorList>
    </citation>
    <scope>NUCLEOTIDE SEQUENCE [LARGE SCALE GENOMIC DNA]</scope>
    <source>
        <strain evidence="8">KACC 11904</strain>
    </source>
</reference>
<evidence type="ECO:0000313" key="8">
    <source>
        <dbReference type="Proteomes" id="UP001596044"/>
    </source>
</evidence>
<dbReference type="PANTHER" id="PTHR11606">
    <property type="entry name" value="GLUTAMATE DEHYDROGENASE"/>
    <property type="match status" value="1"/>
</dbReference>
<dbReference type="PANTHER" id="PTHR11606:SF13">
    <property type="entry name" value="GLUTAMATE DEHYDROGENASE 1, MITOCHONDRIAL"/>
    <property type="match status" value="1"/>
</dbReference>
<dbReference type="InterPro" id="IPR006096">
    <property type="entry name" value="Glu/Leu/Phe/Val/Trp_DH_C"/>
</dbReference>
<dbReference type="SUPFAM" id="SSF53223">
    <property type="entry name" value="Aminoacid dehydrogenase-like, N-terminal domain"/>
    <property type="match status" value="1"/>
</dbReference>
<protein>
    <recommendedName>
        <fullName evidence="2 4">Glutamate dehydrogenase</fullName>
    </recommendedName>
</protein>
<dbReference type="RefSeq" id="WP_270881253.1">
    <property type="nucleotide sequence ID" value="NZ_JAQFVF010000048.1"/>
</dbReference>
<dbReference type="CDD" id="cd01076">
    <property type="entry name" value="NAD_bind_1_Glu_DH"/>
    <property type="match status" value="1"/>
</dbReference>